<dbReference type="Proteomes" id="UP000294737">
    <property type="component" value="Unassembled WGS sequence"/>
</dbReference>
<protein>
    <submittedName>
        <fullName evidence="2">Uncharacterized protein</fullName>
    </submittedName>
</protein>
<comment type="caution">
    <text evidence="2">The sequence shown here is derived from an EMBL/GenBank/DDBJ whole genome shotgun (WGS) entry which is preliminary data.</text>
</comment>
<keyword evidence="3" id="KW-1185">Reference proteome</keyword>
<accession>A0A4R6GGS3</accession>
<dbReference type="AlphaFoldDB" id="A0A4R6GGS3"/>
<name>A0A4R6GGS3_9BURK</name>
<feature type="region of interest" description="Disordered" evidence="1">
    <location>
        <begin position="41"/>
        <end position="72"/>
    </location>
</feature>
<proteinExistence type="predicted"/>
<evidence type="ECO:0000256" key="1">
    <source>
        <dbReference type="SAM" id="MobiDB-lite"/>
    </source>
</evidence>
<reference evidence="2 3" key="1">
    <citation type="submission" date="2019-03" db="EMBL/GenBank/DDBJ databases">
        <title>Genomic Encyclopedia of Type Strains, Phase IV (KMG-IV): sequencing the most valuable type-strain genomes for metagenomic binning, comparative biology and taxonomic classification.</title>
        <authorList>
            <person name="Goeker M."/>
        </authorList>
    </citation>
    <scope>NUCLEOTIDE SEQUENCE [LARGE SCALE GENOMIC DNA]</scope>
    <source>
        <strain evidence="2 3">DSM 18555</strain>
    </source>
</reference>
<evidence type="ECO:0000313" key="2">
    <source>
        <dbReference type="EMBL" id="TDN94083.1"/>
    </source>
</evidence>
<gene>
    <name evidence="2" type="ORF">EV677_0624</name>
</gene>
<dbReference type="EMBL" id="SNWF01000004">
    <property type="protein sequence ID" value="TDN94083.1"/>
    <property type="molecule type" value="Genomic_DNA"/>
</dbReference>
<evidence type="ECO:0000313" key="3">
    <source>
        <dbReference type="Proteomes" id="UP000294737"/>
    </source>
</evidence>
<organism evidence="2 3">
    <name type="scientific">Herminiimonas fonticola</name>
    <dbReference type="NCBI Taxonomy" id="303380"/>
    <lineage>
        <taxon>Bacteria</taxon>
        <taxon>Pseudomonadati</taxon>
        <taxon>Pseudomonadota</taxon>
        <taxon>Betaproteobacteria</taxon>
        <taxon>Burkholderiales</taxon>
        <taxon>Oxalobacteraceae</taxon>
        <taxon>Herminiimonas</taxon>
    </lineage>
</organism>
<sequence>MRAIHIMANKALSKRQKLTIRIEPSQQALKPRNHVALAARQRVGGPHQKSVSAQRQIQKLQLKKKLSTPDEQ</sequence>
<dbReference type="RefSeq" id="WP_421800974.1">
    <property type="nucleotide sequence ID" value="NZ_PTLZ01000001.1"/>
</dbReference>